<evidence type="ECO:0000256" key="1">
    <source>
        <dbReference type="SAM" id="MobiDB-lite"/>
    </source>
</evidence>
<dbReference type="Proteomes" id="UP000316639">
    <property type="component" value="Unassembled WGS sequence"/>
</dbReference>
<keyword evidence="3" id="KW-1185">Reference proteome</keyword>
<feature type="compositionally biased region" description="Polar residues" evidence="1">
    <location>
        <begin position="37"/>
        <end position="47"/>
    </location>
</feature>
<feature type="compositionally biased region" description="Low complexity" evidence="1">
    <location>
        <begin position="92"/>
        <end position="104"/>
    </location>
</feature>
<organism evidence="2 3">
    <name type="scientific">Lentzea tibetensis</name>
    <dbReference type="NCBI Taxonomy" id="2591470"/>
    <lineage>
        <taxon>Bacteria</taxon>
        <taxon>Bacillati</taxon>
        <taxon>Actinomycetota</taxon>
        <taxon>Actinomycetes</taxon>
        <taxon>Pseudonocardiales</taxon>
        <taxon>Pseudonocardiaceae</taxon>
        <taxon>Lentzea</taxon>
    </lineage>
</organism>
<comment type="caution">
    <text evidence="2">The sequence shown here is derived from an EMBL/GenBank/DDBJ whole genome shotgun (WGS) entry which is preliminary data.</text>
</comment>
<dbReference type="EMBL" id="VOBR01000004">
    <property type="protein sequence ID" value="TWP52937.1"/>
    <property type="molecule type" value="Genomic_DNA"/>
</dbReference>
<dbReference type="RefSeq" id="WP_146350190.1">
    <property type="nucleotide sequence ID" value="NZ_VOBR01000004.1"/>
</dbReference>
<feature type="region of interest" description="Disordered" evidence="1">
    <location>
        <begin position="34"/>
        <end position="104"/>
    </location>
</feature>
<dbReference type="AlphaFoldDB" id="A0A563EYW8"/>
<feature type="compositionally biased region" description="Pro residues" evidence="1">
    <location>
        <begin position="72"/>
        <end position="91"/>
    </location>
</feature>
<proteinExistence type="predicted"/>
<sequence>MKLQRDQVVAASLVGTVVVVLGFASGIGRVAQGGVAQAQTPPSQTRSEQPHPADHAPQPVAHNPAPVAHQPGPGPHVPAPTHPHPTAPPSTPTTTPTQPTKPAAPCDAGAIAALLKQLGVLVGELPIVGELTGGALAVDGLSLVDKRLVGAVDPALLTGLLGSLGGSLPLGKLPVGTLPLGGTDAAPADLSALTGLLGGTCRLVVDQKTGRVTGLLDQP</sequence>
<gene>
    <name evidence="2" type="ORF">FKR81_07450</name>
</gene>
<accession>A0A563EYW8</accession>
<protein>
    <submittedName>
        <fullName evidence="2">Uncharacterized protein</fullName>
    </submittedName>
</protein>
<evidence type="ECO:0000313" key="2">
    <source>
        <dbReference type="EMBL" id="TWP52937.1"/>
    </source>
</evidence>
<name>A0A563EYW8_9PSEU</name>
<evidence type="ECO:0000313" key="3">
    <source>
        <dbReference type="Proteomes" id="UP000316639"/>
    </source>
</evidence>
<reference evidence="2 3" key="1">
    <citation type="submission" date="2019-07" db="EMBL/GenBank/DDBJ databases">
        <title>Lentzea xizangensis sp. nov., isolated from Qinghai-Tibetan Plateau Soils.</title>
        <authorList>
            <person name="Huang J."/>
        </authorList>
    </citation>
    <scope>NUCLEOTIDE SEQUENCE [LARGE SCALE GENOMIC DNA]</scope>
    <source>
        <strain evidence="2 3">FXJ1.1311</strain>
    </source>
</reference>